<gene>
    <name evidence="1" type="ORF">GCM10010841_32010</name>
</gene>
<evidence type="ECO:0000313" key="1">
    <source>
        <dbReference type="EMBL" id="GGM21747.1"/>
    </source>
</evidence>
<comment type="caution">
    <text evidence="1">The sequence shown here is derived from an EMBL/GenBank/DDBJ whole genome shotgun (WGS) entry which is preliminary data.</text>
</comment>
<dbReference type="EMBL" id="BMOM01000052">
    <property type="protein sequence ID" value="GGM21747.1"/>
    <property type="molecule type" value="Genomic_DNA"/>
</dbReference>
<protein>
    <submittedName>
        <fullName evidence="1">Uncharacterized protein</fullName>
    </submittedName>
</protein>
<proteinExistence type="predicted"/>
<reference evidence="2" key="1">
    <citation type="journal article" date="2019" name="Int. J. Syst. Evol. Microbiol.">
        <title>The Global Catalogue of Microorganisms (GCM) 10K type strain sequencing project: providing services to taxonomists for standard genome sequencing and annotation.</title>
        <authorList>
            <consortium name="The Broad Institute Genomics Platform"/>
            <consortium name="The Broad Institute Genome Sequencing Center for Infectious Disease"/>
            <person name="Wu L."/>
            <person name="Ma J."/>
        </authorList>
    </citation>
    <scope>NUCLEOTIDE SEQUENCE [LARGE SCALE GENOMIC DNA]</scope>
    <source>
        <strain evidence="2">JCM 15443</strain>
    </source>
</reference>
<organism evidence="1 2">
    <name type="scientific">Deinococcus aerophilus</name>
    <dbReference type="NCBI Taxonomy" id="522488"/>
    <lineage>
        <taxon>Bacteria</taxon>
        <taxon>Thermotogati</taxon>
        <taxon>Deinococcota</taxon>
        <taxon>Deinococci</taxon>
        <taxon>Deinococcales</taxon>
        <taxon>Deinococcaceae</taxon>
        <taxon>Deinococcus</taxon>
    </lineage>
</organism>
<sequence>MTGVANGNELKTVKGDQGAARVTVKAYGEALFVGGAVKLGAAAGADVLHDFVPKEVANEGGGVADVHAGLHFDEPAAEFAAEAGRYGF</sequence>
<dbReference type="Proteomes" id="UP000661918">
    <property type="component" value="Unassembled WGS sequence"/>
</dbReference>
<evidence type="ECO:0000313" key="2">
    <source>
        <dbReference type="Proteomes" id="UP000661918"/>
    </source>
</evidence>
<name>A0ABQ2H0S8_9DEIO</name>
<accession>A0ABQ2H0S8</accession>
<keyword evidence="2" id="KW-1185">Reference proteome</keyword>